<keyword evidence="5" id="KW-1185">Reference proteome</keyword>
<sequence>MESFYWHSRQDSLFAMSEERDPNTEQETILTDHQKVHLEETRTQLAEMEAPLAVAEVGKPEAAVPLPPPLLTLSEEDDIESYMLIFERTATLNLWPKTEWAYILAPYLKGDAQRAYCNLSEEEAADYDTLKDEIFKYYGITVDQQAREWRQWKFDPDKPIKTQAFEFWRKTRCWLRPDVNNARQVVEQFACEALVNALPDHLAQQVRRHPYRNMDALIEVIERHWLVSKMERSERTARLARQGCVIQPEPSHCSTEPLVKPKEKLPSLPRCYKCGELGHIITSCPLGAKLMDCSWACGERKTED</sequence>
<reference evidence="4" key="3">
    <citation type="submission" date="2025-09" db="UniProtKB">
        <authorList>
            <consortium name="Ensembl"/>
        </authorList>
    </citation>
    <scope>IDENTIFICATION</scope>
</reference>
<dbReference type="PANTHER" id="PTHR46888:SF15">
    <property type="entry name" value="ZINC FINGER AND SCAN DOMAIN-CONTAINING PROTEIN 12-LIKE"/>
    <property type="match status" value="1"/>
</dbReference>
<feature type="domain" description="SCAN box" evidence="3">
    <location>
        <begin position="147"/>
        <end position="222"/>
    </location>
</feature>
<dbReference type="AlphaFoldDB" id="A0A8C4SQM9"/>
<dbReference type="SUPFAM" id="SSF57756">
    <property type="entry name" value="Retrovirus zinc finger-like domains"/>
    <property type="match status" value="1"/>
</dbReference>
<dbReference type="InterPro" id="IPR001878">
    <property type="entry name" value="Znf_CCHC"/>
</dbReference>
<accession>A0A8C4SQM9</accession>
<dbReference type="RefSeq" id="XP_028652029.1">
    <property type="nucleotide sequence ID" value="XM_028796196.2"/>
</dbReference>
<dbReference type="PROSITE" id="PS50804">
    <property type="entry name" value="SCAN_BOX"/>
    <property type="match status" value="1"/>
</dbReference>
<dbReference type="GeneTree" id="ENSGT00980000202087"/>
<evidence type="ECO:0000313" key="4">
    <source>
        <dbReference type="Ensembl" id="ENSECRP00000020222.1"/>
    </source>
</evidence>
<evidence type="ECO:0000259" key="2">
    <source>
        <dbReference type="PROSITE" id="PS50158"/>
    </source>
</evidence>
<dbReference type="Proteomes" id="UP000694620">
    <property type="component" value="Chromosome 3"/>
</dbReference>
<dbReference type="SUPFAM" id="SSF47353">
    <property type="entry name" value="Retrovirus capsid dimerization domain-like"/>
    <property type="match status" value="1"/>
</dbReference>
<gene>
    <name evidence="4" type="primary">LOC114647585</name>
</gene>
<evidence type="ECO:0000259" key="3">
    <source>
        <dbReference type="PROSITE" id="PS50804"/>
    </source>
</evidence>
<keyword evidence="1" id="KW-0863">Zinc-finger</keyword>
<protein>
    <submittedName>
        <fullName evidence="4">Uncharacterized LOC114647585</fullName>
    </submittedName>
</protein>
<dbReference type="Pfam" id="PF00098">
    <property type="entry name" value="zf-CCHC"/>
    <property type="match status" value="1"/>
</dbReference>
<keyword evidence="1" id="KW-0479">Metal-binding</keyword>
<evidence type="ECO:0000256" key="1">
    <source>
        <dbReference type="PROSITE-ProRule" id="PRU00047"/>
    </source>
</evidence>
<dbReference type="OrthoDB" id="8917677at2759"/>
<reference evidence="4" key="2">
    <citation type="submission" date="2025-08" db="UniProtKB">
        <authorList>
            <consortium name="Ensembl"/>
        </authorList>
    </citation>
    <scope>IDENTIFICATION</scope>
</reference>
<dbReference type="PROSITE" id="PS50158">
    <property type="entry name" value="ZF_CCHC"/>
    <property type="match status" value="1"/>
</dbReference>
<dbReference type="Ensembl" id="ENSECRT00000020659.1">
    <property type="protein sequence ID" value="ENSECRP00000020222.1"/>
    <property type="gene ID" value="ENSECRG00000013600.1"/>
</dbReference>
<proteinExistence type="predicted"/>
<dbReference type="GeneID" id="114647585"/>
<organism evidence="4 5">
    <name type="scientific">Erpetoichthys calabaricus</name>
    <name type="common">Rope fish</name>
    <name type="synonym">Calamoichthys calabaricus</name>
    <dbReference type="NCBI Taxonomy" id="27687"/>
    <lineage>
        <taxon>Eukaryota</taxon>
        <taxon>Metazoa</taxon>
        <taxon>Chordata</taxon>
        <taxon>Craniata</taxon>
        <taxon>Vertebrata</taxon>
        <taxon>Euteleostomi</taxon>
        <taxon>Actinopterygii</taxon>
        <taxon>Polypteriformes</taxon>
        <taxon>Polypteridae</taxon>
        <taxon>Erpetoichthys</taxon>
    </lineage>
</organism>
<feature type="domain" description="CCHC-type" evidence="2">
    <location>
        <begin position="270"/>
        <end position="285"/>
    </location>
</feature>
<dbReference type="GO" id="GO:0008270">
    <property type="term" value="F:zinc ion binding"/>
    <property type="evidence" value="ECO:0007669"/>
    <property type="project" value="UniProtKB-KW"/>
</dbReference>
<dbReference type="PANTHER" id="PTHR46888">
    <property type="entry name" value="ZINC KNUCKLE DOMAINCONTAINING PROTEIN-RELATED"/>
    <property type="match status" value="1"/>
</dbReference>
<dbReference type="Gene3D" id="1.10.4020.10">
    <property type="entry name" value="DNA breaking-rejoining enzymes"/>
    <property type="match status" value="1"/>
</dbReference>
<evidence type="ECO:0000313" key="5">
    <source>
        <dbReference type="Proteomes" id="UP000694620"/>
    </source>
</evidence>
<name>A0A8C4SQM9_ERPCA</name>
<dbReference type="InterPro" id="IPR003309">
    <property type="entry name" value="SCAN_dom"/>
</dbReference>
<dbReference type="InterPro" id="IPR038269">
    <property type="entry name" value="SCAN_sf"/>
</dbReference>
<dbReference type="SMART" id="SM00343">
    <property type="entry name" value="ZnF_C2HC"/>
    <property type="match status" value="1"/>
</dbReference>
<keyword evidence="1" id="KW-0862">Zinc</keyword>
<dbReference type="InterPro" id="IPR036875">
    <property type="entry name" value="Znf_CCHC_sf"/>
</dbReference>
<reference evidence="4" key="1">
    <citation type="submission" date="2021-06" db="EMBL/GenBank/DDBJ databases">
        <authorList>
            <consortium name="Wellcome Sanger Institute Data Sharing"/>
        </authorList>
    </citation>
    <scope>NUCLEOTIDE SEQUENCE [LARGE SCALE GENOMIC DNA]</scope>
</reference>
<dbReference type="GO" id="GO:0003676">
    <property type="term" value="F:nucleic acid binding"/>
    <property type="evidence" value="ECO:0007669"/>
    <property type="project" value="InterPro"/>
</dbReference>